<accession>A0A8T1TVS8</accession>
<sequence length="143" mass="16549">MQHAMFEFIRRTRMPLTQFTELVHCQSPTDYRPNKVLHPNILRAYCQGYEHVDDLVLIASEGSRVHLTIPLPQQLSFPRNHPLVSRRIKVLRANIRKEQDAFRCIIVDADIKLIWPEFFISPFGVVDKGNGDASVSGRVIHDF</sequence>
<evidence type="ECO:0000313" key="2">
    <source>
        <dbReference type="Proteomes" id="UP000688947"/>
    </source>
</evidence>
<dbReference type="EMBL" id="JAENGZ010001476">
    <property type="protein sequence ID" value="KAG6947838.1"/>
    <property type="molecule type" value="Genomic_DNA"/>
</dbReference>
<name>A0A8T1TVS8_9STRA</name>
<proteinExistence type="predicted"/>
<reference evidence="1" key="1">
    <citation type="submission" date="2021-01" db="EMBL/GenBank/DDBJ databases">
        <title>Phytophthora aleatoria, a newly-described species from Pinus radiata is distinct from Phytophthora cactorum isolates based on comparative genomics.</title>
        <authorList>
            <person name="Mcdougal R."/>
            <person name="Panda P."/>
            <person name="Williams N."/>
            <person name="Studholme D.J."/>
        </authorList>
    </citation>
    <scope>NUCLEOTIDE SEQUENCE</scope>
    <source>
        <strain evidence="1">NZFS 3830</strain>
    </source>
</reference>
<protein>
    <submittedName>
        <fullName evidence="1">Uncharacterized protein</fullName>
    </submittedName>
</protein>
<dbReference type="VEuPathDB" id="FungiDB:PC110_g10704"/>
<dbReference type="AlphaFoldDB" id="A0A8T1TVS8"/>
<gene>
    <name evidence="1" type="ORF">JG687_00015850</name>
</gene>
<evidence type="ECO:0000313" key="1">
    <source>
        <dbReference type="EMBL" id="KAG6947838.1"/>
    </source>
</evidence>
<comment type="caution">
    <text evidence="1">The sequence shown here is derived from an EMBL/GenBank/DDBJ whole genome shotgun (WGS) entry which is preliminary data.</text>
</comment>
<organism evidence="1 2">
    <name type="scientific">Phytophthora cactorum</name>
    <dbReference type="NCBI Taxonomy" id="29920"/>
    <lineage>
        <taxon>Eukaryota</taxon>
        <taxon>Sar</taxon>
        <taxon>Stramenopiles</taxon>
        <taxon>Oomycota</taxon>
        <taxon>Peronosporomycetes</taxon>
        <taxon>Peronosporales</taxon>
        <taxon>Peronosporaceae</taxon>
        <taxon>Phytophthora</taxon>
    </lineage>
</organism>
<dbReference type="Proteomes" id="UP000688947">
    <property type="component" value="Unassembled WGS sequence"/>
</dbReference>
<dbReference type="OrthoDB" id="101477at2759"/>